<reference evidence="1" key="1">
    <citation type="submission" date="2022-11" db="EMBL/GenBank/DDBJ databases">
        <authorList>
            <person name="Petersen C."/>
        </authorList>
    </citation>
    <scope>NUCLEOTIDE SEQUENCE</scope>
    <source>
        <strain evidence="1">IBT 20477</strain>
    </source>
</reference>
<protein>
    <submittedName>
        <fullName evidence="1">Uncharacterized protein</fullName>
    </submittedName>
</protein>
<keyword evidence="2" id="KW-1185">Reference proteome</keyword>
<gene>
    <name evidence="1" type="ORF">N7449_010722</name>
</gene>
<comment type="caution">
    <text evidence="1">The sequence shown here is derived from an EMBL/GenBank/DDBJ whole genome shotgun (WGS) entry which is preliminary data.</text>
</comment>
<name>A0A9W9J0K4_9EURO</name>
<dbReference type="OrthoDB" id="73875at2759"/>
<reference evidence="1" key="2">
    <citation type="journal article" date="2023" name="IMA Fungus">
        <title>Comparative genomic study of the Penicillium genus elucidates a diverse pangenome and 15 lateral gene transfer events.</title>
        <authorList>
            <person name="Petersen C."/>
            <person name="Sorensen T."/>
            <person name="Nielsen M.R."/>
            <person name="Sondergaard T.E."/>
            <person name="Sorensen J.L."/>
            <person name="Fitzpatrick D.A."/>
            <person name="Frisvad J.C."/>
            <person name="Nielsen K.L."/>
        </authorList>
    </citation>
    <scope>NUCLEOTIDE SEQUENCE</scope>
    <source>
        <strain evidence="1">IBT 20477</strain>
    </source>
</reference>
<evidence type="ECO:0000313" key="2">
    <source>
        <dbReference type="Proteomes" id="UP001150942"/>
    </source>
</evidence>
<proteinExistence type="predicted"/>
<dbReference type="AlphaFoldDB" id="A0A9W9J0K4"/>
<accession>A0A9W9J0K4</accession>
<dbReference type="EMBL" id="JAPQKQ010000007">
    <property type="protein sequence ID" value="KAJ5187728.1"/>
    <property type="molecule type" value="Genomic_DNA"/>
</dbReference>
<sequence>MADHRNTDGHSKEVIADAFAAYNGQTCFVTDRCTDGSSKEKNPDQRIVHCRLEAKSTIETAMRAGTGVSAVQKMPFPKTANGMVPQAQRVWL</sequence>
<evidence type="ECO:0000313" key="1">
    <source>
        <dbReference type="EMBL" id="KAJ5187728.1"/>
    </source>
</evidence>
<dbReference type="Proteomes" id="UP001150942">
    <property type="component" value="Unassembled WGS sequence"/>
</dbReference>
<organism evidence="1 2">
    <name type="scientific">Penicillium cf. viridicatum</name>
    <dbReference type="NCBI Taxonomy" id="2972119"/>
    <lineage>
        <taxon>Eukaryota</taxon>
        <taxon>Fungi</taxon>
        <taxon>Dikarya</taxon>
        <taxon>Ascomycota</taxon>
        <taxon>Pezizomycotina</taxon>
        <taxon>Eurotiomycetes</taxon>
        <taxon>Eurotiomycetidae</taxon>
        <taxon>Eurotiales</taxon>
        <taxon>Aspergillaceae</taxon>
        <taxon>Penicillium</taxon>
    </lineage>
</organism>